<dbReference type="AlphaFoldDB" id="A0A0A9GVT8"/>
<proteinExistence type="predicted"/>
<organism evidence="1">
    <name type="scientific">Arundo donax</name>
    <name type="common">Giant reed</name>
    <name type="synonym">Donax arundinaceus</name>
    <dbReference type="NCBI Taxonomy" id="35708"/>
    <lineage>
        <taxon>Eukaryota</taxon>
        <taxon>Viridiplantae</taxon>
        <taxon>Streptophyta</taxon>
        <taxon>Embryophyta</taxon>
        <taxon>Tracheophyta</taxon>
        <taxon>Spermatophyta</taxon>
        <taxon>Magnoliopsida</taxon>
        <taxon>Liliopsida</taxon>
        <taxon>Poales</taxon>
        <taxon>Poaceae</taxon>
        <taxon>PACMAD clade</taxon>
        <taxon>Arundinoideae</taxon>
        <taxon>Arundineae</taxon>
        <taxon>Arundo</taxon>
    </lineage>
</organism>
<dbReference type="EMBL" id="GBRH01169259">
    <property type="protein sequence ID" value="JAE28637.1"/>
    <property type="molecule type" value="Transcribed_RNA"/>
</dbReference>
<name>A0A0A9GVT8_ARUDO</name>
<reference evidence="1" key="1">
    <citation type="submission" date="2014-09" db="EMBL/GenBank/DDBJ databases">
        <authorList>
            <person name="Magalhaes I.L.F."/>
            <person name="Oliveira U."/>
            <person name="Santos F.R."/>
            <person name="Vidigal T.H.D.A."/>
            <person name="Brescovit A.D."/>
            <person name="Santos A.J."/>
        </authorList>
    </citation>
    <scope>NUCLEOTIDE SEQUENCE</scope>
    <source>
        <tissue evidence="1">Shoot tissue taken approximately 20 cm above the soil surface</tissue>
    </source>
</reference>
<evidence type="ECO:0000313" key="1">
    <source>
        <dbReference type="EMBL" id="JAE28637.1"/>
    </source>
</evidence>
<protein>
    <submittedName>
        <fullName evidence="1">Uncharacterized protein</fullName>
    </submittedName>
</protein>
<reference evidence="1" key="2">
    <citation type="journal article" date="2015" name="Data Brief">
        <title>Shoot transcriptome of the giant reed, Arundo donax.</title>
        <authorList>
            <person name="Barrero R.A."/>
            <person name="Guerrero F.D."/>
            <person name="Moolhuijzen P."/>
            <person name="Goolsby J.A."/>
            <person name="Tidwell J."/>
            <person name="Bellgard S.E."/>
            <person name="Bellgard M.I."/>
        </authorList>
    </citation>
    <scope>NUCLEOTIDE SEQUENCE</scope>
    <source>
        <tissue evidence="1">Shoot tissue taken approximately 20 cm above the soil surface</tissue>
    </source>
</reference>
<accession>A0A0A9GVT8</accession>
<sequence>MQIPQWDQVRQAFSRWLSIVSGLCLAFT</sequence>